<dbReference type="InterPro" id="IPR045584">
    <property type="entry name" value="Pilin-like"/>
</dbReference>
<dbReference type="SUPFAM" id="SSF54523">
    <property type="entry name" value="Pili subunits"/>
    <property type="match status" value="1"/>
</dbReference>
<dbReference type="PRINTS" id="PR00813">
    <property type="entry name" value="BCTERIALGSPG"/>
</dbReference>
<keyword evidence="4" id="KW-0281">Fimbrium</keyword>
<keyword evidence="3" id="KW-0488">Methylation</keyword>
<feature type="compositionally biased region" description="Low complexity" evidence="5">
    <location>
        <begin position="130"/>
        <end position="139"/>
    </location>
</feature>
<dbReference type="PANTHER" id="PTHR30093:SF34">
    <property type="entry name" value="PREPILIN PEPTIDASE-DEPENDENT PROTEIN D"/>
    <property type="match status" value="1"/>
</dbReference>
<organism evidence="7">
    <name type="scientific">Vibrio lentus</name>
    <dbReference type="NCBI Taxonomy" id="136468"/>
    <lineage>
        <taxon>Bacteria</taxon>
        <taxon>Pseudomonadati</taxon>
        <taxon>Pseudomonadota</taxon>
        <taxon>Gammaproteobacteria</taxon>
        <taxon>Vibrionales</taxon>
        <taxon>Vibrionaceae</taxon>
        <taxon>Vibrio</taxon>
    </lineage>
</organism>
<feature type="transmembrane region" description="Helical" evidence="6">
    <location>
        <begin position="12"/>
        <end position="33"/>
    </location>
</feature>
<evidence type="ECO:0000256" key="6">
    <source>
        <dbReference type="SAM" id="Phobius"/>
    </source>
</evidence>
<keyword evidence="6" id="KW-1133">Transmembrane helix</keyword>
<dbReference type="RefSeq" id="WP_102279572.1">
    <property type="nucleotide sequence ID" value="NZ_JAJGZN020000002.1"/>
</dbReference>
<dbReference type="PROSITE" id="PS00409">
    <property type="entry name" value="PROKAR_NTER_METHYL"/>
    <property type="match status" value="1"/>
</dbReference>
<dbReference type="InterPro" id="IPR000983">
    <property type="entry name" value="Bac_GSPG_pilin"/>
</dbReference>
<comment type="subunit">
    <text evidence="2">The pili are polar flexible filaments of about 5.4 nanometers diameter and 2.5 micrometers average length; they consist of only a single polypeptide chain arranged in a helical configuration of five subunits per turn in the assembled pilus.</text>
</comment>
<dbReference type="Gene3D" id="3.30.700.10">
    <property type="entry name" value="Glycoprotein, Type 4 Pilin"/>
    <property type="match status" value="1"/>
</dbReference>
<dbReference type="GO" id="GO:0015627">
    <property type="term" value="C:type II protein secretion system complex"/>
    <property type="evidence" value="ECO:0007669"/>
    <property type="project" value="InterPro"/>
</dbReference>
<dbReference type="InterPro" id="IPR012902">
    <property type="entry name" value="N_methyl_site"/>
</dbReference>
<keyword evidence="6" id="KW-0472">Membrane</keyword>
<protein>
    <submittedName>
        <fullName evidence="7">Prepilin-type N-terminal cleavage/methylation domain-containing protein</fullName>
    </submittedName>
</protein>
<dbReference type="Pfam" id="PF07963">
    <property type="entry name" value="N_methyl"/>
    <property type="match status" value="1"/>
</dbReference>
<reference evidence="7" key="2">
    <citation type="submission" date="2016-07" db="EMBL/GenBank/DDBJ databases">
        <authorList>
            <person name="Kauffman K."/>
            <person name="Arevalo P."/>
            <person name="Polz M.F."/>
        </authorList>
    </citation>
    <scope>NUCLEOTIDE SEQUENCE</scope>
    <source>
        <strain evidence="7">10N.261.52.F7</strain>
    </source>
</reference>
<keyword evidence="6" id="KW-0812">Transmembrane</keyword>
<comment type="caution">
    <text evidence="7">The sequence shown here is derived from an EMBL/GenBank/DDBJ whole genome shotgun (WGS) entry which is preliminary data.</text>
</comment>
<comment type="similarity">
    <text evidence="1 4">Belongs to the N-Me-Phe pilin family.</text>
</comment>
<evidence type="ECO:0000256" key="3">
    <source>
        <dbReference type="ARBA" id="ARBA00022481"/>
    </source>
</evidence>
<dbReference type="InterPro" id="IPR001082">
    <property type="entry name" value="Pilin"/>
</dbReference>
<dbReference type="NCBIfam" id="TIGR02532">
    <property type="entry name" value="IV_pilin_GFxxxE"/>
    <property type="match status" value="1"/>
</dbReference>
<name>A0AB36XNX4_9VIBR</name>
<sequence length="151" mass="15680">MNNKSKRTNQKGFTLIELMIVVAVIGVLSAIAMPQYQKYVAKSEVASALSTLTGAKTNVEAYTVENGMFPDGTTGQDTTDLGIPTMPLGTPSFTSAAANTGSISFTFGTSASDGVSTLVSGKTFALTRTSTGSWSCSSSDLEDSVLPKNCQ</sequence>
<feature type="region of interest" description="Disordered" evidence="5">
    <location>
        <begin position="130"/>
        <end position="151"/>
    </location>
</feature>
<dbReference type="PANTHER" id="PTHR30093">
    <property type="entry name" value="GENERAL SECRETION PATHWAY PROTEIN G"/>
    <property type="match status" value="1"/>
</dbReference>
<dbReference type="Pfam" id="PF00114">
    <property type="entry name" value="Pilin"/>
    <property type="match status" value="1"/>
</dbReference>
<dbReference type="EMBL" id="MCXM01000015">
    <property type="protein sequence ID" value="PMK46926.1"/>
    <property type="molecule type" value="Genomic_DNA"/>
</dbReference>
<dbReference type="GO" id="GO:0009289">
    <property type="term" value="C:pilus"/>
    <property type="evidence" value="ECO:0007669"/>
    <property type="project" value="InterPro"/>
</dbReference>
<accession>A0AB36XNX4</accession>
<evidence type="ECO:0000313" key="7">
    <source>
        <dbReference type="EMBL" id="PMK46926.1"/>
    </source>
</evidence>
<evidence type="ECO:0000256" key="2">
    <source>
        <dbReference type="ARBA" id="ARBA00011156"/>
    </source>
</evidence>
<dbReference type="GO" id="GO:0007155">
    <property type="term" value="P:cell adhesion"/>
    <property type="evidence" value="ECO:0007669"/>
    <property type="project" value="InterPro"/>
</dbReference>
<dbReference type="AlphaFoldDB" id="A0AB36XNX4"/>
<dbReference type="GO" id="GO:0015628">
    <property type="term" value="P:protein secretion by the type II secretion system"/>
    <property type="evidence" value="ECO:0007669"/>
    <property type="project" value="InterPro"/>
</dbReference>
<reference evidence="7" key="3">
    <citation type="journal article" date="2018" name="Nature">
        <title>A major lineage of non-tailed dsDNA viruses as unrecognized killers of marine bacteria.</title>
        <authorList>
            <person name="Kauffman K.M."/>
            <person name="Hussain F.A."/>
            <person name="Yang J."/>
            <person name="Arevalo P."/>
            <person name="Brown J.M."/>
            <person name="Chang W.K."/>
            <person name="VanInsberghe D."/>
            <person name="Elsherbini J."/>
            <person name="Sharma R.S."/>
            <person name="Cutler M.B."/>
            <person name="Kelly L."/>
            <person name="Polz M.F."/>
        </authorList>
    </citation>
    <scope>NUCLEOTIDE SEQUENCE</scope>
    <source>
        <strain evidence="7">10N.261.52.F7</strain>
    </source>
</reference>
<proteinExistence type="inferred from homology"/>
<evidence type="ECO:0000256" key="1">
    <source>
        <dbReference type="ARBA" id="ARBA00005233"/>
    </source>
</evidence>
<evidence type="ECO:0000256" key="5">
    <source>
        <dbReference type="SAM" id="MobiDB-lite"/>
    </source>
</evidence>
<gene>
    <name evidence="7" type="ORF">BCT99_19345</name>
</gene>
<reference key="1">
    <citation type="submission" date="2016-07" db="EMBL/GenBank/DDBJ databases">
        <title>Nontailed viruses are major unrecognized killers of bacteria in the ocean.</title>
        <authorList>
            <person name="Kauffman K."/>
            <person name="Hussain F."/>
            <person name="Yang J."/>
            <person name="Arevalo P."/>
            <person name="Brown J."/>
            <person name="Cutler M."/>
            <person name="Kelly L."/>
            <person name="Polz M.F."/>
        </authorList>
    </citation>
    <scope>NUCLEOTIDE SEQUENCE [LARGE SCALE GENOMIC DNA]</scope>
    <source>
        <strain>10N.261.52.F7</strain>
    </source>
</reference>
<evidence type="ECO:0000256" key="4">
    <source>
        <dbReference type="RuleBase" id="RU000389"/>
    </source>
</evidence>